<protein>
    <submittedName>
        <fullName evidence="1">Hydrolase</fullName>
    </submittedName>
</protein>
<dbReference type="Pfam" id="PF03663">
    <property type="entry name" value="Glyco_hydro_76"/>
    <property type="match status" value="1"/>
</dbReference>
<dbReference type="AlphaFoldDB" id="A0A9D9IFM5"/>
<dbReference type="Gene3D" id="1.50.10.20">
    <property type="match status" value="1"/>
</dbReference>
<organism evidence="1 2">
    <name type="scientific">Candidatus Cryptobacteroides faecavium</name>
    <dbReference type="NCBI Taxonomy" id="2840762"/>
    <lineage>
        <taxon>Bacteria</taxon>
        <taxon>Pseudomonadati</taxon>
        <taxon>Bacteroidota</taxon>
        <taxon>Bacteroidia</taxon>
        <taxon>Bacteroidales</taxon>
        <taxon>Candidatus Cryptobacteroides</taxon>
    </lineage>
</organism>
<reference evidence="1" key="2">
    <citation type="journal article" date="2021" name="PeerJ">
        <title>Extensive microbial diversity within the chicken gut microbiome revealed by metagenomics and culture.</title>
        <authorList>
            <person name="Gilroy R."/>
            <person name="Ravi A."/>
            <person name="Getino M."/>
            <person name="Pursley I."/>
            <person name="Horton D.L."/>
            <person name="Alikhan N.F."/>
            <person name="Baker D."/>
            <person name="Gharbi K."/>
            <person name="Hall N."/>
            <person name="Watson M."/>
            <person name="Adriaenssens E.M."/>
            <person name="Foster-Nyarko E."/>
            <person name="Jarju S."/>
            <person name="Secka A."/>
            <person name="Antonio M."/>
            <person name="Oren A."/>
            <person name="Chaudhuri R.R."/>
            <person name="La Ragione R."/>
            <person name="Hildebrand F."/>
            <person name="Pallen M.J."/>
        </authorList>
    </citation>
    <scope>NUCLEOTIDE SEQUENCE</scope>
    <source>
        <strain evidence="1">B2-22910</strain>
    </source>
</reference>
<evidence type="ECO:0000313" key="1">
    <source>
        <dbReference type="EMBL" id="MBO8471672.1"/>
    </source>
</evidence>
<dbReference type="GO" id="GO:0016787">
    <property type="term" value="F:hydrolase activity"/>
    <property type="evidence" value="ECO:0007669"/>
    <property type="project" value="UniProtKB-KW"/>
</dbReference>
<evidence type="ECO:0000313" key="2">
    <source>
        <dbReference type="Proteomes" id="UP000823603"/>
    </source>
</evidence>
<proteinExistence type="predicted"/>
<dbReference type="InterPro" id="IPR053169">
    <property type="entry name" value="MUG_Protein"/>
</dbReference>
<keyword evidence="1" id="KW-0378">Hydrolase</keyword>
<dbReference type="PROSITE" id="PS51257">
    <property type="entry name" value="PROKAR_LIPOPROTEIN"/>
    <property type="match status" value="1"/>
</dbReference>
<dbReference type="PANTHER" id="PTHR47791">
    <property type="entry name" value="MEIOTICALLY UP-REGULATED GENE 191 PROTEIN"/>
    <property type="match status" value="1"/>
</dbReference>
<accession>A0A9D9IFM5</accession>
<sequence>MKKLFLLPTVLALFVSCEENVKSEETGGNNNGTQDIVTRNIERAIAITDAAAEAYLSAEPGYMYKYYNPYSGQVTDSGNENVWEYSSSFEAVANILYAMHLQKESGDGTLYDQHFSRYKELLDRLYNGMQYFKGSYSLTSYTKIAHPWTVYGVPRAQSPGSNDVTGVLNVYDDQMWLIRDFIEVYKATGDEKYLEEAEYLAEYVIDGYDCHIDENGNEYGGITWGPGYVSKHSCSNGPFIAPLVWLSEIYSGSDETATRYYIDPSDKVSRKTVEMKKSEYFLYYAEKVYEYQKTHLLREDGVYDDMMGGADPGDIFYDENNGYRGHNDLKDRVGPAYSYNSGAILSGAAELYRVTQKQEYLDDAKALTAASFSYFAKLGDTVEGLYTYDFSGNNSWFNAVLLRGYIDASKCDTGADLPVDSFQQIYDYAFENFQYEGFMPNSLYLGWANNQENRKVRGRDQFAYAAQFALLAKYNIENQ</sequence>
<comment type="caution">
    <text evidence="1">The sequence shown here is derived from an EMBL/GenBank/DDBJ whole genome shotgun (WGS) entry which is preliminary data.</text>
</comment>
<gene>
    <name evidence="1" type="ORF">IAB82_07770</name>
</gene>
<reference evidence="1" key="1">
    <citation type="submission" date="2020-10" db="EMBL/GenBank/DDBJ databases">
        <authorList>
            <person name="Gilroy R."/>
        </authorList>
    </citation>
    <scope>NUCLEOTIDE SEQUENCE</scope>
    <source>
        <strain evidence="1">B2-22910</strain>
    </source>
</reference>
<dbReference type="InterPro" id="IPR008928">
    <property type="entry name" value="6-hairpin_glycosidase_sf"/>
</dbReference>
<dbReference type="EMBL" id="JADIMB010000116">
    <property type="protein sequence ID" value="MBO8471672.1"/>
    <property type="molecule type" value="Genomic_DNA"/>
</dbReference>
<name>A0A9D9IFM5_9BACT</name>
<dbReference type="PANTHER" id="PTHR47791:SF4">
    <property type="entry name" value="(PUTATIVE SECRETED PROTEIN)-RELATED"/>
    <property type="match status" value="1"/>
</dbReference>
<dbReference type="SUPFAM" id="SSF48208">
    <property type="entry name" value="Six-hairpin glycosidases"/>
    <property type="match status" value="1"/>
</dbReference>
<dbReference type="GO" id="GO:0005975">
    <property type="term" value="P:carbohydrate metabolic process"/>
    <property type="evidence" value="ECO:0007669"/>
    <property type="project" value="InterPro"/>
</dbReference>
<dbReference type="Proteomes" id="UP000823603">
    <property type="component" value="Unassembled WGS sequence"/>
</dbReference>
<dbReference type="InterPro" id="IPR005198">
    <property type="entry name" value="Glyco_hydro_76"/>
</dbReference>